<reference evidence="1 2" key="1">
    <citation type="journal article" date="2007" name="Science">
        <title>The Chlamydomonas genome reveals the evolution of key animal and plant functions.</title>
        <authorList>
            <person name="Merchant S.S."/>
            <person name="Prochnik S.E."/>
            <person name="Vallon O."/>
            <person name="Harris E.H."/>
            <person name="Karpowicz S.J."/>
            <person name="Witman G.B."/>
            <person name="Terry A."/>
            <person name="Salamov A."/>
            <person name="Fritz-Laylin L.K."/>
            <person name="Marechal-Drouard L."/>
            <person name="Marshall W.F."/>
            <person name="Qu L.H."/>
            <person name="Nelson D.R."/>
            <person name="Sanderfoot A.A."/>
            <person name="Spalding M.H."/>
            <person name="Kapitonov V.V."/>
            <person name="Ren Q."/>
            <person name="Ferris P."/>
            <person name="Lindquist E."/>
            <person name="Shapiro H."/>
            <person name="Lucas S.M."/>
            <person name="Grimwood J."/>
            <person name="Schmutz J."/>
            <person name="Cardol P."/>
            <person name="Cerutti H."/>
            <person name="Chanfreau G."/>
            <person name="Chen C.L."/>
            <person name="Cognat V."/>
            <person name="Croft M.T."/>
            <person name="Dent R."/>
            <person name="Dutcher S."/>
            <person name="Fernandez E."/>
            <person name="Fukuzawa H."/>
            <person name="Gonzalez-Ballester D."/>
            <person name="Gonzalez-Halphen D."/>
            <person name="Hallmann A."/>
            <person name="Hanikenne M."/>
            <person name="Hippler M."/>
            <person name="Inwood W."/>
            <person name="Jabbari K."/>
            <person name="Kalanon M."/>
            <person name="Kuras R."/>
            <person name="Lefebvre P.A."/>
            <person name="Lemaire S.D."/>
            <person name="Lobanov A.V."/>
            <person name="Lohr M."/>
            <person name="Manuell A."/>
            <person name="Meier I."/>
            <person name="Mets L."/>
            <person name="Mittag M."/>
            <person name="Mittelmeier T."/>
            <person name="Moroney J.V."/>
            <person name="Moseley J."/>
            <person name="Napoli C."/>
            <person name="Nedelcu A.M."/>
            <person name="Niyogi K."/>
            <person name="Novoselov S.V."/>
            <person name="Paulsen I.T."/>
            <person name="Pazour G."/>
            <person name="Purton S."/>
            <person name="Ral J.P."/>
            <person name="Riano-Pachon D.M."/>
            <person name="Riekhof W."/>
            <person name="Rymarquis L."/>
            <person name="Schroda M."/>
            <person name="Stern D."/>
            <person name="Umen J."/>
            <person name="Willows R."/>
            <person name="Wilson N."/>
            <person name="Zimmer S.L."/>
            <person name="Allmer J."/>
            <person name="Balk J."/>
            <person name="Bisova K."/>
            <person name="Chen C.J."/>
            <person name="Elias M."/>
            <person name="Gendler K."/>
            <person name="Hauser C."/>
            <person name="Lamb M.R."/>
            <person name="Ledford H."/>
            <person name="Long J.C."/>
            <person name="Minagawa J."/>
            <person name="Page M.D."/>
            <person name="Pan J."/>
            <person name="Pootakham W."/>
            <person name="Roje S."/>
            <person name="Rose A."/>
            <person name="Stahlberg E."/>
            <person name="Terauchi A.M."/>
            <person name="Yang P."/>
            <person name="Ball S."/>
            <person name="Bowler C."/>
            <person name="Dieckmann C.L."/>
            <person name="Gladyshev V.N."/>
            <person name="Green P."/>
            <person name="Jorgensen R."/>
            <person name="Mayfield S."/>
            <person name="Mueller-Roeber B."/>
            <person name="Rajamani S."/>
            <person name="Sayre R.T."/>
            <person name="Brokstein P."/>
            <person name="Dubchak I."/>
            <person name="Goodstein D."/>
            <person name="Hornick L."/>
            <person name="Huang Y.W."/>
            <person name="Jhaveri J."/>
            <person name="Luo Y."/>
            <person name="Martinez D."/>
            <person name="Ngau W.C."/>
            <person name="Otillar B."/>
            <person name="Poliakov A."/>
            <person name="Porter A."/>
            <person name="Szajkowski L."/>
            <person name="Werner G."/>
            <person name="Zhou K."/>
            <person name="Grigoriev I.V."/>
            <person name="Rokhsar D.S."/>
            <person name="Grossman A.R."/>
        </authorList>
    </citation>
    <scope>NUCLEOTIDE SEQUENCE [LARGE SCALE GENOMIC DNA]</scope>
    <source>
        <strain evidence="2">CC-503</strain>
    </source>
</reference>
<dbReference type="KEGG" id="cre:CHLRE_12g523026v5"/>
<dbReference type="Gramene" id="PNW75337">
    <property type="protein sequence ID" value="PNW75337"/>
    <property type="gene ID" value="CHLRE_12g523026v5"/>
</dbReference>
<evidence type="ECO:0000313" key="2">
    <source>
        <dbReference type="Proteomes" id="UP000006906"/>
    </source>
</evidence>
<proteinExistence type="predicted"/>
<sequence>MLHASADCRLHDSTLHWSGDGRTQIRRYAYENLHGWIGQVGLQTEHCRIEDWDAKGA</sequence>
<dbReference type="InParanoid" id="A0A2K3D490"/>
<name>A0A2K3D490_CHLRE</name>
<dbReference type="GeneID" id="66055599"/>
<evidence type="ECO:0000313" key="1">
    <source>
        <dbReference type="EMBL" id="PNW75337.1"/>
    </source>
</evidence>
<keyword evidence="2" id="KW-1185">Reference proteome</keyword>
<accession>A0A2K3D490</accession>
<organism evidence="1 2">
    <name type="scientific">Chlamydomonas reinhardtii</name>
    <name type="common">Chlamydomonas smithii</name>
    <dbReference type="NCBI Taxonomy" id="3055"/>
    <lineage>
        <taxon>Eukaryota</taxon>
        <taxon>Viridiplantae</taxon>
        <taxon>Chlorophyta</taxon>
        <taxon>core chlorophytes</taxon>
        <taxon>Chlorophyceae</taxon>
        <taxon>CS clade</taxon>
        <taxon>Chlamydomonadales</taxon>
        <taxon>Chlamydomonadaceae</taxon>
        <taxon>Chlamydomonas</taxon>
    </lineage>
</organism>
<dbReference type="RefSeq" id="XP_042918501.1">
    <property type="nucleotide sequence ID" value="XM_043068406.1"/>
</dbReference>
<dbReference type="Proteomes" id="UP000006906">
    <property type="component" value="Chromosome 12"/>
</dbReference>
<dbReference type="EMBL" id="CM008973">
    <property type="protein sequence ID" value="PNW75337.1"/>
    <property type="molecule type" value="Genomic_DNA"/>
</dbReference>
<gene>
    <name evidence="1" type="ORF">CHLRE_12g523026v5</name>
</gene>
<dbReference type="AlphaFoldDB" id="A0A2K3D490"/>
<protein>
    <submittedName>
        <fullName evidence="1">Uncharacterized protein</fullName>
    </submittedName>
</protein>